<keyword evidence="1" id="KW-1133">Transmembrane helix</keyword>
<proteinExistence type="predicted"/>
<accession>A0A1G2CQV5</accession>
<dbReference type="SUPFAM" id="SSF82171">
    <property type="entry name" value="DPP6 N-terminal domain-like"/>
    <property type="match status" value="1"/>
</dbReference>
<dbReference type="Proteomes" id="UP000178599">
    <property type="component" value="Unassembled WGS sequence"/>
</dbReference>
<evidence type="ECO:0000313" key="3">
    <source>
        <dbReference type="Proteomes" id="UP000178599"/>
    </source>
</evidence>
<sequence length="345" mass="38507">MNKKIIIFLISLSLAFLIALYFFVFKNREIISIPETFNVPAENPSVSLSSFPVAGYYSKTTPKIIVGRNGSIFSLENNSFLSNPGFDSLSLISFSSSGDKILAKISAKNSSSLKIFDLKIDGWKDFYSGFFDASFSPFGAKIAYQRTTDSGRKEIGLVDFSDVDNPKQEPLLSLNISNDYHLSWLDENNLFILPSSSSNVNGQIFTLNIKNKTLSLFSEGSGLVLNWDYQNQLGFLFKDAQLSLIDSSAKEITSFSFSSMPEKCALKDKETAFCSVPSDILTFPEDYYFGKTSFDSLYKINLKTQVVEKVAMEKNFSASKIFFISGNLYFIDGFSGFLKKSLSVF</sequence>
<dbReference type="AlphaFoldDB" id="A0A1G2CQV5"/>
<organism evidence="2 3">
    <name type="scientific">Candidatus Liptonbacteria bacterium RIFOXYB1_FULL_36_10</name>
    <dbReference type="NCBI Taxonomy" id="1798654"/>
    <lineage>
        <taxon>Bacteria</taxon>
        <taxon>Candidatus Liptoniibacteriota</taxon>
    </lineage>
</organism>
<dbReference type="EMBL" id="MHLE01000011">
    <property type="protein sequence ID" value="OGZ03021.1"/>
    <property type="molecule type" value="Genomic_DNA"/>
</dbReference>
<evidence type="ECO:0000313" key="2">
    <source>
        <dbReference type="EMBL" id="OGZ03021.1"/>
    </source>
</evidence>
<gene>
    <name evidence="2" type="ORF">A2390_00980</name>
</gene>
<name>A0A1G2CQV5_9BACT</name>
<feature type="transmembrane region" description="Helical" evidence="1">
    <location>
        <begin position="6"/>
        <end position="25"/>
    </location>
</feature>
<keyword evidence="1" id="KW-0812">Transmembrane</keyword>
<protein>
    <submittedName>
        <fullName evidence="2">Uncharacterized protein</fullName>
    </submittedName>
</protein>
<keyword evidence="1" id="KW-0472">Membrane</keyword>
<comment type="caution">
    <text evidence="2">The sequence shown here is derived from an EMBL/GenBank/DDBJ whole genome shotgun (WGS) entry which is preliminary data.</text>
</comment>
<reference evidence="2 3" key="1">
    <citation type="journal article" date="2016" name="Nat. Commun.">
        <title>Thousands of microbial genomes shed light on interconnected biogeochemical processes in an aquifer system.</title>
        <authorList>
            <person name="Anantharaman K."/>
            <person name="Brown C.T."/>
            <person name="Hug L.A."/>
            <person name="Sharon I."/>
            <person name="Castelle C.J."/>
            <person name="Probst A.J."/>
            <person name="Thomas B.C."/>
            <person name="Singh A."/>
            <person name="Wilkins M.J."/>
            <person name="Karaoz U."/>
            <person name="Brodie E.L."/>
            <person name="Williams K.H."/>
            <person name="Hubbard S.S."/>
            <person name="Banfield J.F."/>
        </authorList>
    </citation>
    <scope>NUCLEOTIDE SEQUENCE [LARGE SCALE GENOMIC DNA]</scope>
</reference>
<evidence type="ECO:0000256" key="1">
    <source>
        <dbReference type="SAM" id="Phobius"/>
    </source>
</evidence>